<keyword evidence="4 7" id="KW-0812">Transmembrane</keyword>
<dbReference type="GO" id="GO:0005886">
    <property type="term" value="C:plasma membrane"/>
    <property type="evidence" value="ECO:0007669"/>
    <property type="project" value="UniProtKB-SubCell"/>
</dbReference>
<dbReference type="GO" id="GO:0016413">
    <property type="term" value="F:O-acetyltransferase activity"/>
    <property type="evidence" value="ECO:0007669"/>
    <property type="project" value="TreeGrafter"/>
</dbReference>
<feature type="transmembrane region" description="Helical" evidence="7">
    <location>
        <begin position="209"/>
        <end position="228"/>
    </location>
</feature>
<evidence type="ECO:0000256" key="6">
    <source>
        <dbReference type="ARBA" id="ARBA00023136"/>
    </source>
</evidence>
<evidence type="ECO:0000259" key="8">
    <source>
        <dbReference type="Pfam" id="PF01757"/>
    </source>
</evidence>
<evidence type="ECO:0000256" key="7">
    <source>
        <dbReference type="SAM" id="Phobius"/>
    </source>
</evidence>
<gene>
    <name evidence="9" type="ORF">EYY89_09280</name>
</gene>
<dbReference type="AlphaFoldDB" id="A0A4Q9ENF3"/>
<sequence>MNSSAINLMRTLAIFMVIVVHVCAAPFKVMDASWLSINVVDSLARWCVPVFFMLSGALLLGKNEPLSVFFKKRIIKIILPLIFWSYVYLIFSRYFSHLDTDHAYPNVSFKIKDIIRGPAYFHLWFIYAIITIYIATPMMRALVQDASKQLVSYCLICWVIGASILPTLEDTGILKNNFFYYNFDFLPQYLGYFLLGFFLSNYYGKINNLVGYFLVLLGWSCTFLLTTYQKTGKLVPIDLFYSYLSPNVIIMSIGIFIVISKFKYESKIITSLGNCSFGIYLSHMLIMPLVWLMVPNINNTAIAASGWYSPLLIIISSLLVFLLSYVVVLILKRGKITRLVV</sequence>
<comment type="caution">
    <text evidence="9">The sequence shown here is derived from an EMBL/GenBank/DDBJ whole genome shotgun (WGS) entry which is preliminary data.</text>
</comment>
<evidence type="ECO:0000256" key="4">
    <source>
        <dbReference type="ARBA" id="ARBA00022692"/>
    </source>
</evidence>
<evidence type="ECO:0000313" key="9">
    <source>
        <dbReference type="EMBL" id="TBM28251.1"/>
    </source>
</evidence>
<comment type="similarity">
    <text evidence="2">Belongs to the acyltransferase 3 family.</text>
</comment>
<accession>A0A4Q9ENF3</accession>
<protein>
    <recommendedName>
        <fullName evidence="8">Acyltransferase 3 domain-containing protein</fullName>
    </recommendedName>
</protein>
<dbReference type="RefSeq" id="WP_130959495.1">
    <property type="nucleotide sequence ID" value="NZ_SITD01000047.1"/>
</dbReference>
<evidence type="ECO:0000256" key="5">
    <source>
        <dbReference type="ARBA" id="ARBA00022989"/>
    </source>
</evidence>
<dbReference type="Pfam" id="PF01757">
    <property type="entry name" value="Acyl_transf_3"/>
    <property type="match status" value="1"/>
</dbReference>
<feature type="transmembrane region" description="Helical" evidence="7">
    <location>
        <begin position="43"/>
        <end position="61"/>
    </location>
</feature>
<keyword evidence="3" id="KW-1003">Cell membrane</keyword>
<feature type="transmembrane region" description="Helical" evidence="7">
    <location>
        <begin position="180"/>
        <end position="202"/>
    </location>
</feature>
<evidence type="ECO:0000256" key="2">
    <source>
        <dbReference type="ARBA" id="ARBA00007400"/>
    </source>
</evidence>
<feature type="transmembrane region" description="Helical" evidence="7">
    <location>
        <begin position="240"/>
        <end position="259"/>
    </location>
</feature>
<feature type="transmembrane region" description="Helical" evidence="7">
    <location>
        <begin position="73"/>
        <end position="91"/>
    </location>
</feature>
<dbReference type="PANTHER" id="PTHR40074:SF2">
    <property type="entry name" value="O-ACETYLTRANSFERASE WECH"/>
    <property type="match status" value="1"/>
</dbReference>
<evidence type="ECO:0000313" key="10">
    <source>
        <dbReference type="Proteomes" id="UP000293380"/>
    </source>
</evidence>
<dbReference type="InterPro" id="IPR002656">
    <property type="entry name" value="Acyl_transf_3_dom"/>
</dbReference>
<feature type="transmembrane region" description="Helical" evidence="7">
    <location>
        <begin position="150"/>
        <end position="168"/>
    </location>
</feature>
<evidence type="ECO:0000256" key="3">
    <source>
        <dbReference type="ARBA" id="ARBA00022475"/>
    </source>
</evidence>
<evidence type="ECO:0000256" key="1">
    <source>
        <dbReference type="ARBA" id="ARBA00004651"/>
    </source>
</evidence>
<dbReference type="EMBL" id="SITD01000047">
    <property type="protein sequence ID" value="TBM28251.1"/>
    <property type="molecule type" value="Genomic_DNA"/>
</dbReference>
<dbReference type="GO" id="GO:0009246">
    <property type="term" value="P:enterobacterial common antigen biosynthetic process"/>
    <property type="evidence" value="ECO:0007669"/>
    <property type="project" value="TreeGrafter"/>
</dbReference>
<keyword evidence="6 7" id="KW-0472">Membrane</keyword>
<dbReference type="Proteomes" id="UP000293380">
    <property type="component" value="Unassembled WGS sequence"/>
</dbReference>
<feature type="transmembrane region" description="Helical" evidence="7">
    <location>
        <begin position="271"/>
        <end position="294"/>
    </location>
</feature>
<keyword evidence="5 7" id="KW-1133">Transmembrane helix</keyword>
<feature type="transmembrane region" description="Helical" evidence="7">
    <location>
        <begin position="306"/>
        <end position="331"/>
    </location>
</feature>
<proteinExistence type="inferred from homology"/>
<reference evidence="9 10" key="1">
    <citation type="submission" date="2019-02" db="EMBL/GenBank/DDBJ databases">
        <title>Comparative genomic analysis of the Hafnia genus genomes.</title>
        <authorList>
            <person name="Zhiqiu Y."/>
            <person name="Chao Y."/>
            <person name="Yuhui D."/>
            <person name="Di H."/>
            <person name="Bin L."/>
        </authorList>
    </citation>
    <scope>NUCLEOTIDE SEQUENCE [LARGE SCALE GENOMIC DNA]</scope>
    <source>
        <strain evidence="9 10">PCM_1194</strain>
    </source>
</reference>
<feature type="transmembrane region" description="Helical" evidence="7">
    <location>
        <begin position="119"/>
        <end position="138"/>
    </location>
</feature>
<comment type="subcellular location">
    <subcellularLocation>
        <location evidence="1">Cell membrane</location>
        <topology evidence="1">Multi-pass membrane protein</topology>
    </subcellularLocation>
</comment>
<name>A0A4Q9ENF3_9GAMM</name>
<feature type="domain" description="Acyltransferase 3" evidence="8">
    <location>
        <begin position="5"/>
        <end position="327"/>
    </location>
</feature>
<organism evidence="9 10">
    <name type="scientific">Hafnia paralvei</name>
    <dbReference type="NCBI Taxonomy" id="546367"/>
    <lineage>
        <taxon>Bacteria</taxon>
        <taxon>Pseudomonadati</taxon>
        <taxon>Pseudomonadota</taxon>
        <taxon>Gammaproteobacteria</taxon>
        <taxon>Enterobacterales</taxon>
        <taxon>Hafniaceae</taxon>
        <taxon>Hafnia</taxon>
    </lineage>
</organism>
<dbReference type="PANTHER" id="PTHR40074">
    <property type="entry name" value="O-ACETYLTRANSFERASE WECH"/>
    <property type="match status" value="1"/>
</dbReference>